<keyword evidence="4 7" id="KW-0547">Nucleotide-binding</keyword>
<dbReference type="SUPFAM" id="SSF52029">
    <property type="entry name" value="GroEL apical domain-like"/>
    <property type="match status" value="1"/>
</dbReference>
<dbReference type="Pfam" id="PF00118">
    <property type="entry name" value="Cpn60_TCP1"/>
    <property type="match status" value="1"/>
</dbReference>
<dbReference type="CDD" id="cd03342">
    <property type="entry name" value="TCP1_zeta"/>
    <property type="match status" value="1"/>
</dbReference>
<dbReference type="FunFam" id="3.50.7.10:FF:000004">
    <property type="entry name" value="T-complex protein 1 subunit zeta"/>
    <property type="match status" value="1"/>
</dbReference>
<evidence type="ECO:0000256" key="6">
    <source>
        <dbReference type="ARBA" id="ARBA00023186"/>
    </source>
</evidence>
<dbReference type="InterPro" id="IPR027409">
    <property type="entry name" value="GroEL-like_apical_dom_sf"/>
</dbReference>
<sequence length="542" mass="59857">MASITCLNPKAELARHAAALEMNISGARGLQEVMRTNLGPKGTLKMLVSGSGELKLTKDGNVLLHEMQIQHPTASMIAKTCTAQNDDTGDGTTSTVLLIGELLKQSENYITEGLHPHILTEGYRIAHAKTLDFLDKFKEEISVDRNVLVEVARTALRTKVHQKLADHLAESVVDAVLAIRKNDDDSEPDLHMVEIMEMIHESDMDTKFIRGLVLDHGGRHPDMPKSVENAYILTCNVSLEFEKTEVNSGLFYKTAAERERLLQAEREYITRRVHKIIELKKKVCDEAEKEDGKKRAFVIINQKGIDPPSLDLFAQNGILALRRAKRRNMERLQLACGGEAVNAVEDLTPDVLGWAGSVYEHVLGEDKYTFIEDCKDPKSVTLLLKGPNRHTIIQIKDAIYDGMRAVWNAIKDRAVVPGAGAFEIGAYCMLKKEAEKVKGRVKLGVLAYAEALLVIPKTLAINAGLDVQETIVKLIEERQASGESVPVGIDLSSGEPFEPKGIWDNVRVKRASLSATCSIACNLLEVDEVMRAGMTNLKPPSD</sequence>
<dbReference type="GO" id="GO:0140662">
    <property type="term" value="F:ATP-dependent protein folding chaperone"/>
    <property type="evidence" value="ECO:0007669"/>
    <property type="project" value="InterPro"/>
</dbReference>
<dbReference type="InterPro" id="IPR002423">
    <property type="entry name" value="Cpn60/GroEL/TCP-1"/>
</dbReference>
<keyword evidence="3" id="KW-0963">Cytoplasm</keyword>
<evidence type="ECO:0000256" key="2">
    <source>
        <dbReference type="ARBA" id="ARBA00008020"/>
    </source>
</evidence>
<evidence type="ECO:0000256" key="5">
    <source>
        <dbReference type="ARBA" id="ARBA00022840"/>
    </source>
</evidence>
<evidence type="ECO:0000256" key="7">
    <source>
        <dbReference type="RuleBase" id="RU004187"/>
    </source>
</evidence>
<dbReference type="InterPro" id="IPR017998">
    <property type="entry name" value="Chaperone_TCP-1"/>
</dbReference>
<evidence type="ECO:0000256" key="4">
    <source>
        <dbReference type="ARBA" id="ARBA00022741"/>
    </source>
</evidence>
<dbReference type="GO" id="GO:0005524">
    <property type="term" value="F:ATP binding"/>
    <property type="evidence" value="ECO:0007669"/>
    <property type="project" value="UniProtKB-KW"/>
</dbReference>
<dbReference type="PROSITE" id="PS00750">
    <property type="entry name" value="TCP1_1"/>
    <property type="match status" value="1"/>
</dbReference>
<proteinExistence type="inferred from homology"/>
<dbReference type="GO" id="GO:0051082">
    <property type="term" value="F:unfolded protein binding"/>
    <property type="evidence" value="ECO:0007669"/>
    <property type="project" value="InterPro"/>
</dbReference>
<evidence type="ECO:0000313" key="8">
    <source>
        <dbReference type="Proteomes" id="UP000887540"/>
    </source>
</evidence>
<dbReference type="Proteomes" id="UP000887540">
    <property type="component" value="Unplaced"/>
</dbReference>
<dbReference type="InterPro" id="IPR012722">
    <property type="entry name" value="Chap_CCT_zeta"/>
</dbReference>
<dbReference type="PROSITE" id="PS00751">
    <property type="entry name" value="TCP1_2"/>
    <property type="match status" value="1"/>
</dbReference>
<protein>
    <submittedName>
        <fullName evidence="9">T-complex protein 1 subunit zeta</fullName>
    </submittedName>
</protein>
<dbReference type="PRINTS" id="PR00304">
    <property type="entry name" value="TCOMPLEXTCP1"/>
</dbReference>
<dbReference type="SUPFAM" id="SSF48592">
    <property type="entry name" value="GroEL equatorial domain-like"/>
    <property type="match status" value="1"/>
</dbReference>
<dbReference type="InterPro" id="IPR027413">
    <property type="entry name" value="GROEL-like_equatorial_sf"/>
</dbReference>
<keyword evidence="5 7" id="KW-0067">ATP-binding</keyword>
<evidence type="ECO:0000256" key="1">
    <source>
        <dbReference type="ARBA" id="ARBA00004496"/>
    </source>
</evidence>
<evidence type="ECO:0000256" key="3">
    <source>
        <dbReference type="ARBA" id="ARBA00022490"/>
    </source>
</evidence>
<dbReference type="FunFam" id="3.30.260.10:FF:000017">
    <property type="entry name" value="T-complex protein 1 subunit zeta"/>
    <property type="match status" value="1"/>
</dbReference>
<dbReference type="Gene3D" id="1.10.560.10">
    <property type="entry name" value="GroEL-like equatorial domain"/>
    <property type="match status" value="1"/>
</dbReference>
<keyword evidence="8" id="KW-1185">Reference proteome</keyword>
<organism evidence="8 9">
    <name type="scientific">Acrobeloides nanus</name>
    <dbReference type="NCBI Taxonomy" id="290746"/>
    <lineage>
        <taxon>Eukaryota</taxon>
        <taxon>Metazoa</taxon>
        <taxon>Ecdysozoa</taxon>
        <taxon>Nematoda</taxon>
        <taxon>Chromadorea</taxon>
        <taxon>Rhabditida</taxon>
        <taxon>Tylenchina</taxon>
        <taxon>Cephalobomorpha</taxon>
        <taxon>Cephaloboidea</taxon>
        <taxon>Cephalobidae</taxon>
        <taxon>Acrobeloides</taxon>
    </lineage>
</organism>
<reference evidence="9" key="1">
    <citation type="submission" date="2022-11" db="UniProtKB">
        <authorList>
            <consortium name="WormBaseParasite"/>
        </authorList>
    </citation>
    <scope>IDENTIFICATION</scope>
</reference>
<dbReference type="Gene3D" id="3.30.260.10">
    <property type="entry name" value="TCP-1-like chaperonin intermediate domain"/>
    <property type="match status" value="1"/>
</dbReference>
<keyword evidence="6 7" id="KW-0143">Chaperone</keyword>
<dbReference type="WBParaSite" id="ACRNAN_scaffold9536.g29649.t1">
    <property type="protein sequence ID" value="ACRNAN_scaffold9536.g29649.t1"/>
    <property type="gene ID" value="ACRNAN_scaffold9536.g29649"/>
</dbReference>
<dbReference type="InterPro" id="IPR027410">
    <property type="entry name" value="TCP-1-like_intermed_sf"/>
</dbReference>
<comment type="subcellular location">
    <subcellularLocation>
        <location evidence="1">Cytoplasm</location>
    </subcellularLocation>
</comment>
<accession>A0A914EMM0</accession>
<dbReference type="NCBIfam" id="TIGR02347">
    <property type="entry name" value="chap_CCT_zeta"/>
    <property type="match status" value="1"/>
</dbReference>
<comment type="similarity">
    <text evidence="2 7">Belongs to the TCP-1 chaperonin family.</text>
</comment>
<dbReference type="FunFam" id="1.10.560.10:FF:000058">
    <property type="entry name" value="T-complex protein 1 subunit zeta"/>
    <property type="match status" value="1"/>
</dbReference>
<dbReference type="GO" id="GO:0016887">
    <property type="term" value="F:ATP hydrolysis activity"/>
    <property type="evidence" value="ECO:0007669"/>
    <property type="project" value="InterPro"/>
</dbReference>
<name>A0A914EMM0_9BILA</name>
<dbReference type="Gene3D" id="3.50.7.10">
    <property type="entry name" value="GroEL"/>
    <property type="match status" value="1"/>
</dbReference>
<dbReference type="AlphaFoldDB" id="A0A914EMM0"/>
<dbReference type="InterPro" id="IPR002194">
    <property type="entry name" value="Chaperonin_TCP-1_CS"/>
</dbReference>
<dbReference type="GO" id="GO:0005737">
    <property type="term" value="C:cytoplasm"/>
    <property type="evidence" value="ECO:0007669"/>
    <property type="project" value="UniProtKB-SubCell"/>
</dbReference>
<dbReference type="PANTHER" id="PTHR11353">
    <property type="entry name" value="CHAPERONIN"/>
    <property type="match status" value="1"/>
</dbReference>
<evidence type="ECO:0000313" key="9">
    <source>
        <dbReference type="WBParaSite" id="ACRNAN_scaffold9536.g29649.t1"/>
    </source>
</evidence>
<dbReference type="SUPFAM" id="SSF54849">
    <property type="entry name" value="GroEL-intermediate domain like"/>
    <property type="match status" value="1"/>
</dbReference>